<proteinExistence type="inferred from homology"/>
<evidence type="ECO:0000256" key="1">
    <source>
        <dbReference type="ARBA" id="ARBA00009497"/>
    </source>
</evidence>
<dbReference type="Gene3D" id="1.20.1260.10">
    <property type="match status" value="1"/>
</dbReference>
<dbReference type="OrthoDB" id="9797687at2"/>
<comment type="similarity">
    <text evidence="1 2">Belongs to the Dps family.</text>
</comment>
<dbReference type="InterPro" id="IPR002177">
    <property type="entry name" value="DPS_DNA-bd"/>
</dbReference>
<reference evidence="4 5" key="1">
    <citation type="submission" date="2019-01" db="EMBL/GenBank/DDBJ databases">
        <title>Sphingorhabdus lacus sp.nov., isolated from an oligotrophic freshwater lake.</title>
        <authorList>
            <person name="Park M."/>
        </authorList>
    </citation>
    <scope>NUCLEOTIDE SEQUENCE [LARGE SCALE GENOMIC DNA]</scope>
    <source>
        <strain evidence="4 5">IMCC26285</strain>
    </source>
</reference>
<keyword evidence="5" id="KW-1185">Reference proteome</keyword>
<dbReference type="InterPro" id="IPR008331">
    <property type="entry name" value="Ferritin_DPS_dom"/>
</dbReference>
<dbReference type="CDD" id="cd01043">
    <property type="entry name" value="DPS"/>
    <property type="match status" value="1"/>
</dbReference>
<dbReference type="Proteomes" id="UP000471147">
    <property type="component" value="Unassembled WGS sequence"/>
</dbReference>
<dbReference type="GO" id="GO:0008199">
    <property type="term" value="F:ferric iron binding"/>
    <property type="evidence" value="ECO:0007669"/>
    <property type="project" value="InterPro"/>
</dbReference>
<dbReference type="PANTHER" id="PTHR42932">
    <property type="entry name" value="GENERAL STRESS PROTEIN 20U"/>
    <property type="match status" value="1"/>
</dbReference>
<gene>
    <name evidence="4" type="ORF">EUU23_00035</name>
</gene>
<feature type="domain" description="Ferritin/DPS" evidence="3">
    <location>
        <begin position="18"/>
        <end position="157"/>
    </location>
</feature>
<comment type="caution">
    <text evidence="4">The sequence shown here is derived from an EMBL/GenBank/DDBJ whole genome shotgun (WGS) entry which is preliminary data.</text>
</comment>
<evidence type="ECO:0000313" key="5">
    <source>
        <dbReference type="Proteomes" id="UP000471147"/>
    </source>
</evidence>
<dbReference type="NCBIfam" id="NF006975">
    <property type="entry name" value="PRK09448.1"/>
    <property type="match status" value="1"/>
</dbReference>
<dbReference type="EMBL" id="SDWJ01000001">
    <property type="protein sequence ID" value="MVZ96088.1"/>
    <property type="molecule type" value="Genomic_DNA"/>
</dbReference>
<evidence type="ECO:0000259" key="3">
    <source>
        <dbReference type="Pfam" id="PF00210"/>
    </source>
</evidence>
<dbReference type="PIRSF" id="PIRSF005900">
    <property type="entry name" value="Dps"/>
    <property type="match status" value="1"/>
</dbReference>
<dbReference type="Pfam" id="PF00210">
    <property type="entry name" value="Ferritin"/>
    <property type="match status" value="1"/>
</dbReference>
<dbReference type="PANTHER" id="PTHR42932:SF3">
    <property type="entry name" value="DNA PROTECTION DURING STARVATION PROTEIN"/>
    <property type="match status" value="1"/>
</dbReference>
<dbReference type="AlphaFoldDB" id="A0A6I4M0Z2"/>
<dbReference type="RefSeq" id="WP_160352115.1">
    <property type="nucleotide sequence ID" value="NZ_SDWJ01000001.1"/>
</dbReference>
<organism evidence="4 5">
    <name type="scientific">Sphingorhabdus profundilacus</name>
    <dbReference type="NCBI Taxonomy" id="2509718"/>
    <lineage>
        <taxon>Bacteria</taxon>
        <taxon>Pseudomonadati</taxon>
        <taxon>Pseudomonadota</taxon>
        <taxon>Alphaproteobacteria</taxon>
        <taxon>Sphingomonadales</taxon>
        <taxon>Sphingomonadaceae</taxon>
        <taxon>Sphingorhabdus</taxon>
    </lineage>
</organism>
<evidence type="ECO:0000256" key="2">
    <source>
        <dbReference type="RuleBase" id="RU003875"/>
    </source>
</evidence>
<dbReference type="InterPro" id="IPR012347">
    <property type="entry name" value="Ferritin-like"/>
</dbReference>
<sequence>MQKTHNTLSEKIRIQSVELLNKHLAAAIDLHAQVKQAHWNVRGPGFIAIHELFDRVSVEVENFSDMLAERAAGLGGSANGTIQVAIKESFLIPYPLGIADESKHLFAVSAALAAFGGSIIEAIGKSAEIEDPTTADLFTEISRGIDQQLYFVESHFAPLKVDPSKGN</sequence>
<dbReference type="PRINTS" id="PR01346">
    <property type="entry name" value="HELNAPAPROT"/>
</dbReference>
<dbReference type="InterPro" id="IPR009078">
    <property type="entry name" value="Ferritin-like_SF"/>
</dbReference>
<accession>A0A6I4M0Z2</accession>
<protein>
    <submittedName>
        <fullName evidence="4">DNA starvation/stationary phase protection protein Dps</fullName>
    </submittedName>
</protein>
<evidence type="ECO:0000313" key="4">
    <source>
        <dbReference type="EMBL" id="MVZ96088.1"/>
    </source>
</evidence>
<dbReference type="SUPFAM" id="SSF47240">
    <property type="entry name" value="Ferritin-like"/>
    <property type="match status" value="1"/>
</dbReference>
<name>A0A6I4M0Z2_9SPHN</name>